<feature type="compositionally biased region" description="Low complexity" evidence="1">
    <location>
        <begin position="623"/>
        <end position="659"/>
    </location>
</feature>
<evidence type="ECO:0000313" key="2">
    <source>
        <dbReference type="EMBL" id="WIA22885.1"/>
    </source>
</evidence>
<organism evidence="2 3">
    <name type="scientific">Tetradesmus obliquus</name>
    <name type="common">Green alga</name>
    <name type="synonym">Acutodesmus obliquus</name>
    <dbReference type="NCBI Taxonomy" id="3088"/>
    <lineage>
        <taxon>Eukaryota</taxon>
        <taxon>Viridiplantae</taxon>
        <taxon>Chlorophyta</taxon>
        <taxon>core chlorophytes</taxon>
        <taxon>Chlorophyceae</taxon>
        <taxon>CS clade</taxon>
        <taxon>Sphaeropleales</taxon>
        <taxon>Scenedesmaceae</taxon>
        <taxon>Tetradesmus</taxon>
    </lineage>
</organism>
<evidence type="ECO:0000256" key="1">
    <source>
        <dbReference type="SAM" id="MobiDB-lite"/>
    </source>
</evidence>
<dbReference type="Gene3D" id="1.25.10.10">
    <property type="entry name" value="Leucine-rich Repeat Variant"/>
    <property type="match status" value="1"/>
</dbReference>
<dbReference type="Gene3D" id="3.30.200.20">
    <property type="entry name" value="Phosphorylase Kinase, domain 1"/>
    <property type="match status" value="1"/>
</dbReference>
<name>A0ABY8UNH5_TETOB</name>
<gene>
    <name evidence="2" type="ORF">OEZ85_001265</name>
</gene>
<dbReference type="Gene3D" id="1.10.510.10">
    <property type="entry name" value="Transferase(Phosphotransferase) domain 1"/>
    <property type="match status" value="1"/>
</dbReference>
<protein>
    <recommendedName>
        <fullName evidence="4">Protein kinase domain-containing protein</fullName>
    </recommendedName>
</protein>
<dbReference type="PANTHER" id="PTHR12984">
    <property type="entry name" value="SCY1-RELATED S/T PROTEIN KINASE-LIKE"/>
    <property type="match status" value="1"/>
</dbReference>
<feature type="compositionally biased region" description="Low complexity" evidence="1">
    <location>
        <begin position="694"/>
        <end position="738"/>
    </location>
</feature>
<keyword evidence="3" id="KW-1185">Reference proteome</keyword>
<proteinExistence type="predicted"/>
<dbReference type="InterPro" id="IPR011989">
    <property type="entry name" value="ARM-like"/>
</dbReference>
<dbReference type="EMBL" id="CP126222">
    <property type="protein sequence ID" value="WIA22885.1"/>
    <property type="molecule type" value="Genomic_DNA"/>
</dbReference>
<sequence>MFAKLSALVGGGPALNFNVDPHQYDTAWGCWTHHSGTSKEDGSAVSVFKIAAADPNDVKLVAARNGVKRLKMLRHPNVLAFKDSLEVQEKGMTVLYLVTEAVRPLAMVMQELDLSGHHRDEYLATGMLHMTNAVSFINNSCNMIHGYLCMAAVVVTDSLDWKLHGFDLLSEHALTGDFALKHASWMVASQYKPAELAKCEWQAVQQGPPWAVDSWGLGCMMQEVFSGQPLTAVEQLRRTDVIPPALLADYQKLLSSQTGRRLNPAKVAESRFLNNKLVEVVGFMENISLKDSAEKDSFFKKLPAMIPAIPEPVAVRKLLPLLSSSLEFGGAPASAVSSLMLIGRMLSGDEFIRRVVPSLSRLFASSDRNLRRNLLESIDTYGQHLTTDVIEGQIYPPLSAGFTDENAYIRELTLKSLLVLAPKMRQATLTQNLLKHLSRLQVDNEPSIRANTTVLLGNIAQYLGDTYCKKVLLNAFGRALKDSFPPARVAALRALIATVKHYDANELALRALPAVSPLCIDPLTDVRASALCCMDAFTAKLREHDAKLQEAAAAAAAAAGGSAAATAAGSGGAAAAGGSSGMLGWAMSSLAASSAALGGWDEDFDDELEDMDKAEQEARNRLASLSTSRNAASSSSSRPAAPAAAAKLGGSSSSTPSSRPAAAAAAAAAGGWNNIDDGDGWDSLDTGSLGGGSSSTAVKPAAAAGGSHSTGSSTVSSPTAAAVRSRPVRPAGGAAAAAGGSGGLGAKPVHKGAMKLGASKLGAQKIQFD</sequence>
<accession>A0ABY8UNH5</accession>
<reference evidence="2 3" key="1">
    <citation type="submission" date="2023-05" db="EMBL/GenBank/DDBJ databases">
        <title>A 100% complete, gapless, phased diploid assembly of the Scenedesmus obliquus UTEX 3031 genome.</title>
        <authorList>
            <person name="Biondi T.C."/>
            <person name="Hanschen E.R."/>
            <person name="Kwon T."/>
            <person name="Eng W."/>
            <person name="Kruse C.P.S."/>
            <person name="Koehler S.I."/>
            <person name="Kunde Y."/>
            <person name="Gleasner C.D."/>
            <person name="You Mak K.T."/>
            <person name="Polle J."/>
            <person name="Hovde B.T."/>
            <person name="Starkenburg S.R."/>
        </authorList>
    </citation>
    <scope>NUCLEOTIDE SEQUENCE [LARGE SCALE GENOMIC DNA]</scope>
    <source>
        <strain evidence="2 3">DOE0152z</strain>
    </source>
</reference>
<dbReference type="InterPro" id="IPR011009">
    <property type="entry name" value="Kinase-like_dom_sf"/>
</dbReference>
<evidence type="ECO:0008006" key="4">
    <source>
        <dbReference type="Google" id="ProtNLM"/>
    </source>
</evidence>
<dbReference type="SUPFAM" id="SSF56112">
    <property type="entry name" value="Protein kinase-like (PK-like)"/>
    <property type="match status" value="1"/>
</dbReference>
<dbReference type="SUPFAM" id="SSF48371">
    <property type="entry name" value="ARM repeat"/>
    <property type="match status" value="1"/>
</dbReference>
<dbReference type="PANTHER" id="PTHR12984:SF3">
    <property type="entry name" value="N-TERMINAL KINASE-LIKE PROTEIN"/>
    <property type="match status" value="1"/>
</dbReference>
<dbReference type="InterPro" id="IPR051177">
    <property type="entry name" value="CIK-Related_Protein"/>
</dbReference>
<feature type="region of interest" description="Disordered" evidence="1">
    <location>
        <begin position="612"/>
        <end position="659"/>
    </location>
</feature>
<dbReference type="InterPro" id="IPR016024">
    <property type="entry name" value="ARM-type_fold"/>
</dbReference>
<dbReference type="Proteomes" id="UP001244341">
    <property type="component" value="Chromosome 15b"/>
</dbReference>
<feature type="region of interest" description="Disordered" evidence="1">
    <location>
        <begin position="678"/>
        <end position="750"/>
    </location>
</feature>
<evidence type="ECO:0000313" key="3">
    <source>
        <dbReference type="Proteomes" id="UP001244341"/>
    </source>
</evidence>